<dbReference type="AlphaFoldDB" id="W6MM84"/>
<dbReference type="GO" id="GO:0008843">
    <property type="term" value="F:endochitinase activity"/>
    <property type="evidence" value="ECO:0007669"/>
    <property type="project" value="UniProtKB-EC"/>
</dbReference>
<dbReference type="RefSeq" id="XP_022459634.1">
    <property type="nucleotide sequence ID" value="XM_022602053.1"/>
</dbReference>
<dbReference type="SUPFAM" id="SSF51445">
    <property type="entry name" value="(Trans)glycosidases"/>
    <property type="match status" value="1"/>
</dbReference>
<dbReference type="InterPro" id="IPR050314">
    <property type="entry name" value="Glycosyl_Hydrlase_18"/>
</dbReference>
<dbReference type="GO" id="GO:0005576">
    <property type="term" value="C:extracellular region"/>
    <property type="evidence" value="ECO:0007669"/>
    <property type="project" value="TreeGrafter"/>
</dbReference>
<evidence type="ECO:0000259" key="10">
    <source>
        <dbReference type="PROSITE" id="PS51910"/>
    </source>
</evidence>
<dbReference type="PANTHER" id="PTHR11177">
    <property type="entry name" value="CHITINASE"/>
    <property type="match status" value="1"/>
</dbReference>
<sequence length="407" mass="45810">MQFRTCVYFAEWTVYDNHTPADIPLEAVTNIFYAFPKLGHNSIEWKDKFAAVSQQLPLPMNNDRTSETVSGNVGQLMALKRLKHSLKVSLSIGGADTHQIFRQIIRAGIPHFSKAVCEMLDNHGFDGVDIDWEYPKTAGDAEGLLRLVEGLRSTLDLLEKRRGLAPGTLLLTVAVPVDREYRKLLRIAEMDPHVSFWNVMGYDYAGSWSTMAAYQSNLYAGEKQISSSEAMKFYNTKIEASKLVLGMPNYGRVFYDSDGVGYGFDSRAGDVELINYRELPLANTTEIYDPKQVAAYCYDKENRVLVTYDNPQSVRAKAKYLRDNEFGGGMWWDSSGDRYDNPQRSLLANFVDGLGGNQMLFNETNDNWKSDGVTNGTNTNAGVRLNRGGLDAFHLLLLVWVIVWALE</sequence>
<evidence type="ECO:0000256" key="4">
    <source>
        <dbReference type="ARBA" id="ARBA00023024"/>
    </source>
</evidence>
<evidence type="ECO:0000313" key="11">
    <source>
        <dbReference type="EMBL" id="CDK27641.1"/>
    </source>
</evidence>
<feature type="domain" description="GH18" evidence="10">
    <location>
        <begin position="3"/>
        <end position="357"/>
    </location>
</feature>
<name>W6MM84_9ASCO</name>
<proteinExistence type="inferred from homology"/>
<evidence type="ECO:0000313" key="12">
    <source>
        <dbReference type="Proteomes" id="UP000019384"/>
    </source>
</evidence>
<dbReference type="InterPro" id="IPR029070">
    <property type="entry name" value="Chitinase_insertion_sf"/>
</dbReference>
<protein>
    <recommendedName>
        <fullName evidence="2">chitinase</fullName>
        <ecNumber evidence="2">3.2.1.14</ecNumber>
    </recommendedName>
</protein>
<dbReference type="OrthoDB" id="76388at2759"/>
<dbReference type="GO" id="GO:0000272">
    <property type="term" value="P:polysaccharide catabolic process"/>
    <property type="evidence" value="ECO:0007669"/>
    <property type="project" value="UniProtKB-KW"/>
</dbReference>
<dbReference type="Pfam" id="PF00704">
    <property type="entry name" value="Glyco_hydro_18"/>
    <property type="match status" value="1"/>
</dbReference>
<evidence type="ECO:0000256" key="6">
    <source>
        <dbReference type="ARBA" id="ARBA00023295"/>
    </source>
</evidence>
<dbReference type="EC" id="3.2.1.14" evidence="2"/>
<dbReference type="STRING" id="1382522.W6MM84"/>
<accession>W6MM84</accession>
<dbReference type="GO" id="GO:0008061">
    <property type="term" value="F:chitin binding"/>
    <property type="evidence" value="ECO:0007669"/>
    <property type="project" value="InterPro"/>
</dbReference>
<organism evidence="11 12">
    <name type="scientific">Kuraishia capsulata CBS 1993</name>
    <dbReference type="NCBI Taxonomy" id="1382522"/>
    <lineage>
        <taxon>Eukaryota</taxon>
        <taxon>Fungi</taxon>
        <taxon>Dikarya</taxon>
        <taxon>Ascomycota</taxon>
        <taxon>Saccharomycotina</taxon>
        <taxon>Pichiomycetes</taxon>
        <taxon>Pichiales</taxon>
        <taxon>Pichiaceae</taxon>
        <taxon>Kuraishia</taxon>
    </lineage>
</organism>
<evidence type="ECO:0000256" key="3">
    <source>
        <dbReference type="ARBA" id="ARBA00022801"/>
    </source>
</evidence>
<keyword evidence="5" id="KW-0119">Carbohydrate metabolism</keyword>
<evidence type="ECO:0000256" key="7">
    <source>
        <dbReference type="ARBA" id="ARBA00023326"/>
    </source>
</evidence>
<keyword evidence="4" id="KW-0146">Chitin degradation</keyword>
<dbReference type="GO" id="GO:0006032">
    <property type="term" value="P:chitin catabolic process"/>
    <property type="evidence" value="ECO:0007669"/>
    <property type="project" value="UniProtKB-KW"/>
</dbReference>
<evidence type="ECO:0000256" key="5">
    <source>
        <dbReference type="ARBA" id="ARBA00023277"/>
    </source>
</evidence>
<reference evidence="11" key="2">
    <citation type="submission" date="2014-02" db="EMBL/GenBank/DDBJ databases">
        <title>Complete DNA sequence of /Kuraishia capsulata/ illustrates novel genomic features among budding yeasts (/Saccharomycotina/).</title>
        <authorList>
            <person name="Morales L."/>
            <person name="Noel B."/>
            <person name="Porcel B."/>
            <person name="Marcet-Houben M."/>
            <person name="Hullo M-F."/>
            <person name="Sacerdot C."/>
            <person name="Tekaia F."/>
            <person name="Leh-Louis V."/>
            <person name="Despons L."/>
            <person name="Khanna V."/>
            <person name="Aury J-M."/>
            <person name="Barbe V."/>
            <person name="Couloux A."/>
            <person name="Labadie K."/>
            <person name="Pelletier E."/>
            <person name="Souciet J-L."/>
            <person name="Boekhout T."/>
            <person name="Gabaldon T."/>
            <person name="Wincker P."/>
            <person name="Dujon B."/>
        </authorList>
    </citation>
    <scope>NUCLEOTIDE SEQUENCE</scope>
    <source>
        <strain evidence="11">CBS 1993</strain>
    </source>
</reference>
<dbReference type="HOGENOM" id="CLU_002833_1_0_1"/>
<reference evidence="11" key="1">
    <citation type="submission" date="2013-12" db="EMBL/GenBank/DDBJ databases">
        <authorList>
            <person name="Genoscope - CEA"/>
        </authorList>
    </citation>
    <scope>NUCLEOTIDE SEQUENCE</scope>
    <source>
        <strain evidence="11">CBS 1993</strain>
    </source>
</reference>
<dbReference type="GeneID" id="34521022"/>
<dbReference type="SUPFAM" id="SSF54556">
    <property type="entry name" value="Chitinase insertion domain"/>
    <property type="match status" value="1"/>
</dbReference>
<dbReference type="InterPro" id="IPR001223">
    <property type="entry name" value="Glyco_hydro18_cat"/>
</dbReference>
<comment type="catalytic activity">
    <reaction evidence="1">
        <text>Random endo-hydrolysis of N-acetyl-beta-D-glucosaminide (1-&gt;4)-beta-linkages in chitin and chitodextrins.</text>
        <dbReference type="EC" id="3.2.1.14"/>
    </reaction>
</comment>
<dbReference type="PROSITE" id="PS01095">
    <property type="entry name" value="GH18_1"/>
    <property type="match status" value="1"/>
</dbReference>
<comment type="similarity">
    <text evidence="9">Belongs to the glycosyl hydrolase 18 family.</text>
</comment>
<keyword evidence="6 8" id="KW-0326">Glycosidase</keyword>
<keyword evidence="12" id="KW-1185">Reference proteome</keyword>
<dbReference type="InterPro" id="IPR017853">
    <property type="entry name" value="GH"/>
</dbReference>
<dbReference type="Proteomes" id="UP000019384">
    <property type="component" value="Unassembled WGS sequence"/>
</dbReference>
<evidence type="ECO:0000256" key="9">
    <source>
        <dbReference type="RuleBase" id="RU004453"/>
    </source>
</evidence>
<dbReference type="InterPro" id="IPR001579">
    <property type="entry name" value="Glyco_hydro_18_chit_AS"/>
</dbReference>
<keyword evidence="7" id="KW-0624">Polysaccharide degradation</keyword>
<dbReference type="PANTHER" id="PTHR11177:SF317">
    <property type="entry name" value="CHITINASE 12-RELATED"/>
    <property type="match status" value="1"/>
</dbReference>
<gene>
    <name evidence="11" type="ORF">KUCA_T00003620001</name>
</gene>
<evidence type="ECO:0000256" key="8">
    <source>
        <dbReference type="RuleBase" id="RU000489"/>
    </source>
</evidence>
<dbReference type="InterPro" id="IPR011583">
    <property type="entry name" value="Chitinase_II/V-like_cat"/>
</dbReference>
<dbReference type="EMBL" id="HG793128">
    <property type="protein sequence ID" value="CDK27641.1"/>
    <property type="molecule type" value="Genomic_DNA"/>
</dbReference>
<dbReference type="Gene3D" id="3.10.50.10">
    <property type="match status" value="1"/>
</dbReference>
<dbReference type="SMART" id="SM00636">
    <property type="entry name" value="Glyco_18"/>
    <property type="match status" value="1"/>
</dbReference>
<keyword evidence="3 8" id="KW-0378">Hydrolase</keyword>
<dbReference type="PROSITE" id="PS51910">
    <property type="entry name" value="GH18_2"/>
    <property type="match status" value="1"/>
</dbReference>
<evidence type="ECO:0000256" key="1">
    <source>
        <dbReference type="ARBA" id="ARBA00000822"/>
    </source>
</evidence>
<evidence type="ECO:0000256" key="2">
    <source>
        <dbReference type="ARBA" id="ARBA00012729"/>
    </source>
</evidence>
<dbReference type="Gene3D" id="3.20.20.80">
    <property type="entry name" value="Glycosidases"/>
    <property type="match status" value="1"/>
</dbReference>